<name>A0A8J8PDQ6_9ARCH</name>
<reference evidence="2" key="1">
    <citation type="submission" date="2016-03" db="EMBL/GenBank/DDBJ databases">
        <authorList>
            <person name="Borrel G."/>
            <person name="Mccann A."/>
            <person name="O'Toole P.W."/>
        </authorList>
    </citation>
    <scope>NUCLEOTIDE SEQUENCE</scope>
    <source>
        <strain evidence="2">183</strain>
    </source>
</reference>
<feature type="domain" description="MaoC-like" evidence="1">
    <location>
        <begin position="8"/>
        <end position="104"/>
    </location>
</feature>
<gene>
    <name evidence="2" type="ORF">A3207_06955</name>
</gene>
<organism evidence="2 3">
    <name type="scientific">Candidatus Methanomassiliicoccus intestinalis</name>
    <dbReference type="NCBI Taxonomy" id="1406512"/>
    <lineage>
        <taxon>Archaea</taxon>
        <taxon>Methanobacteriati</taxon>
        <taxon>Thermoplasmatota</taxon>
        <taxon>Thermoplasmata</taxon>
        <taxon>Methanomassiliicoccales</taxon>
        <taxon>Methanomassiliicoccaceae</taxon>
        <taxon>Methanomassiliicoccus</taxon>
    </lineage>
</organism>
<evidence type="ECO:0000313" key="2">
    <source>
        <dbReference type="EMBL" id="TQS84049.1"/>
    </source>
</evidence>
<evidence type="ECO:0000313" key="3">
    <source>
        <dbReference type="Proteomes" id="UP000752814"/>
    </source>
</evidence>
<dbReference type="InterPro" id="IPR029069">
    <property type="entry name" value="HotDog_dom_sf"/>
</dbReference>
<protein>
    <recommendedName>
        <fullName evidence="1">MaoC-like domain-containing protein</fullName>
    </recommendedName>
</protein>
<dbReference type="EMBL" id="LVVT01000007">
    <property type="protein sequence ID" value="TQS84049.1"/>
    <property type="molecule type" value="Genomic_DNA"/>
</dbReference>
<sequence length="152" mass="17523">MFLEDCKIGQKYEVPSILITKEDIIDFAKRYDNIPLHTDEEYAQTTRFKKIIASGMMSLLVIWGKFQEQDILGDCLIAGKCFSTEWFVPVFAGDILRGEVEIIETYPRNRYNGILKTKMTVYNHKNEIVLINFTEAVVKRKNTGDTCPDSTK</sequence>
<dbReference type="GeneID" id="41322740"/>
<accession>A0A8J8PDQ6</accession>
<dbReference type="Pfam" id="PF01575">
    <property type="entry name" value="MaoC_dehydratas"/>
    <property type="match status" value="1"/>
</dbReference>
<dbReference type="InterPro" id="IPR002539">
    <property type="entry name" value="MaoC-like_dom"/>
</dbReference>
<dbReference type="Gene3D" id="3.10.129.10">
    <property type="entry name" value="Hotdog Thioesterase"/>
    <property type="match status" value="1"/>
</dbReference>
<dbReference type="InterPro" id="IPR052342">
    <property type="entry name" value="MCH/BMMD"/>
</dbReference>
<comment type="caution">
    <text evidence="2">The sequence shown here is derived from an EMBL/GenBank/DDBJ whole genome shotgun (WGS) entry which is preliminary data.</text>
</comment>
<proteinExistence type="predicted"/>
<dbReference type="AlphaFoldDB" id="A0A8J8PDQ6"/>
<dbReference type="RefSeq" id="WP_020448224.1">
    <property type="nucleotide sequence ID" value="NZ_CAYAXV010000001.1"/>
</dbReference>
<dbReference type="Proteomes" id="UP000752814">
    <property type="component" value="Unassembled WGS sequence"/>
</dbReference>
<dbReference type="PANTHER" id="PTHR43664:SF1">
    <property type="entry name" value="BETA-METHYLMALYL-COA DEHYDRATASE"/>
    <property type="match status" value="1"/>
</dbReference>
<dbReference type="SUPFAM" id="SSF54637">
    <property type="entry name" value="Thioesterase/thiol ester dehydrase-isomerase"/>
    <property type="match status" value="1"/>
</dbReference>
<dbReference type="PANTHER" id="PTHR43664">
    <property type="entry name" value="MONOAMINE OXIDASE-RELATED"/>
    <property type="match status" value="1"/>
</dbReference>
<evidence type="ECO:0000259" key="1">
    <source>
        <dbReference type="Pfam" id="PF01575"/>
    </source>
</evidence>